<dbReference type="GO" id="GO:0005654">
    <property type="term" value="C:nucleoplasm"/>
    <property type="evidence" value="ECO:0007669"/>
    <property type="project" value="TreeGrafter"/>
</dbReference>
<dbReference type="GO" id="GO:0070628">
    <property type="term" value="F:proteasome binding"/>
    <property type="evidence" value="ECO:0007669"/>
    <property type="project" value="TreeGrafter"/>
</dbReference>
<dbReference type="Gene3D" id="3.10.20.90">
    <property type="entry name" value="Phosphatidylinositol 3-kinase Catalytic Subunit, Chain A, domain 1"/>
    <property type="match status" value="2"/>
</dbReference>
<dbReference type="InterPro" id="IPR000626">
    <property type="entry name" value="Ubiquitin-like_dom"/>
</dbReference>
<dbReference type="GO" id="GO:0043130">
    <property type="term" value="F:ubiquitin binding"/>
    <property type="evidence" value="ECO:0007669"/>
    <property type="project" value="TreeGrafter"/>
</dbReference>
<proteinExistence type="predicted"/>
<dbReference type="PROSITE" id="PS50053">
    <property type="entry name" value="UBIQUITIN_2"/>
    <property type="match status" value="2"/>
</dbReference>
<name>A0A7N0UE63_KALFE</name>
<dbReference type="InterPro" id="IPR029071">
    <property type="entry name" value="Ubiquitin-like_domsf"/>
</dbReference>
<evidence type="ECO:0000259" key="1">
    <source>
        <dbReference type="PROSITE" id="PS50053"/>
    </source>
</evidence>
<reference evidence="2" key="1">
    <citation type="submission" date="2021-01" db="UniProtKB">
        <authorList>
            <consortium name="EnsemblPlants"/>
        </authorList>
    </citation>
    <scope>IDENTIFICATION</scope>
</reference>
<dbReference type="Pfam" id="PF00240">
    <property type="entry name" value="ubiquitin"/>
    <property type="match status" value="2"/>
</dbReference>
<evidence type="ECO:0000313" key="3">
    <source>
        <dbReference type="Proteomes" id="UP000594263"/>
    </source>
</evidence>
<organism evidence="2 3">
    <name type="scientific">Kalanchoe fedtschenkoi</name>
    <name type="common">Lavender scallops</name>
    <name type="synonym">South American air plant</name>
    <dbReference type="NCBI Taxonomy" id="63787"/>
    <lineage>
        <taxon>Eukaryota</taxon>
        <taxon>Viridiplantae</taxon>
        <taxon>Streptophyta</taxon>
        <taxon>Embryophyta</taxon>
        <taxon>Tracheophyta</taxon>
        <taxon>Spermatophyta</taxon>
        <taxon>Magnoliopsida</taxon>
        <taxon>eudicotyledons</taxon>
        <taxon>Gunneridae</taxon>
        <taxon>Pentapetalae</taxon>
        <taxon>Saxifragales</taxon>
        <taxon>Crassulaceae</taxon>
        <taxon>Kalanchoe</taxon>
    </lineage>
</organism>
<evidence type="ECO:0000313" key="2">
    <source>
        <dbReference type="EnsemblPlants" id="Kaladp0060s0365.1.v1.1.CDS.1"/>
    </source>
</evidence>
<dbReference type="GO" id="GO:0043161">
    <property type="term" value="P:proteasome-mediated ubiquitin-dependent protein catabolic process"/>
    <property type="evidence" value="ECO:0007669"/>
    <property type="project" value="TreeGrafter"/>
</dbReference>
<protein>
    <recommendedName>
        <fullName evidence="1">Ubiquitin-like domain-containing protein</fullName>
    </recommendedName>
</protein>
<dbReference type="Gramene" id="Kaladp0060s0365.1.v1.1">
    <property type="protein sequence ID" value="Kaladp0060s0365.1.v1.1.CDS.1"/>
    <property type="gene ID" value="Kaladp0060s0365.v1.1"/>
</dbReference>
<accession>A0A7N0UE63</accession>
<dbReference type="PANTHER" id="PTHR10621">
    <property type="entry name" value="UV EXCISION REPAIR PROTEIN RAD23"/>
    <property type="match status" value="1"/>
</dbReference>
<dbReference type="GO" id="GO:0031593">
    <property type="term" value="F:polyubiquitin modification-dependent protein binding"/>
    <property type="evidence" value="ECO:0007669"/>
    <property type="project" value="TreeGrafter"/>
</dbReference>
<dbReference type="CDD" id="cd17039">
    <property type="entry name" value="Ubl_ubiquitin_like"/>
    <property type="match status" value="2"/>
</dbReference>
<keyword evidence="3" id="KW-1185">Reference proteome</keyword>
<dbReference type="EnsemblPlants" id="Kaladp0060s0365.1.v1.1">
    <property type="protein sequence ID" value="Kaladp0060s0365.1.v1.1.CDS.1"/>
    <property type="gene ID" value="Kaladp0060s0365.v1.1"/>
</dbReference>
<dbReference type="SMART" id="SM00213">
    <property type="entry name" value="UBQ"/>
    <property type="match status" value="1"/>
</dbReference>
<sequence>MDIIIHTHHNVELPLELGYHDIVADIKHKLQTLTGVAAARQSLFHNNTPLRDDWDISRCTLFHRSHVKLLVRSPTLTNPSNSLVPFLTRLPLSKRYVTLDAGSNTRVDELKHMIGEREEIDSSLMILFLRGREMDDERLVSECDGVDKDDAVVEAGLVGSGGYAIDHLAVNTFIFLAPMNVKVPMTLNVMQSFSDLRKQLERSRKENRISLPRDWFFVFGKERVMIECLAFEKFKVQNGDVLQVRIQHVPREAVPIGCNGANTSIR</sequence>
<dbReference type="Proteomes" id="UP000594263">
    <property type="component" value="Unplaced"/>
</dbReference>
<dbReference type="AlphaFoldDB" id="A0A7N0UE63"/>
<dbReference type="GO" id="GO:0005829">
    <property type="term" value="C:cytosol"/>
    <property type="evidence" value="ECO:0007669"/>
    <property type="project" value="TreeGrafter"/>
</dbReference>
<dbReference type="PANTHER" id="PTHR10621:SF38">
    <property type="entry name" value="UBIQUITIN DOMAIN-CONTAINING PROTEIN 7SL RNA1-RELATED"/>
    <property type="match status" value="1"/>
</dbReference>
<dbReference type="SUPFAM" id="SSF54236">
    <property type="entry name" value="Ubiquitin-like"/>
    <property type="match status" value="2"/>
</dbReference>
<feature type="domain" description="Ubiquitin-like" evidence="1">
    <location>
        <begin position="1"/>
        <end position="72"/>
    </location>
</feature>
<feature type="domain" description="Ubiquitin-like" evidence="1">
    <location>
        <begin position="67"/>
        <end position="144"/>
    </location>
</feature>